<dbReference type="InterPro" id="IPR028889">
    <property type="entry name" value="USP"/>
</dbReference>
<dbReference type="GO" id="GO:0006508">
    <property type="term" value="P:proteolysis"/>
    <property type="evidence" value="ECO:0007669"/>
    <property type="project" value="UniProtKB-KW"/>
</dbReference>
<dbReference type="GO" id="GO:0005634">
    <property type="term" value="C:nucleus"/>
    <property type="evidence" value="ECO:0007669"/>
    <property type="project" value="UniProtKB-SubCell"/>
</dbReference>
<proteinExistence type="inferred from homology"/>
<dbReference type="SUPFAM" id="SSF57850">
    <property type="entry name" value="RING/U-box"/>
    <property type="match status" value="1"/>
</dbReference>
<evidence type="ECO:0000313" key="19">
    <source>
        <dbReference type="Proteomes" id="UP000190831"/>
    </source>
</evidence>
<dbReference type="AlphaFoldDB" id="A0A1G4MDA0"/>
<dbReference type="SUPFAM" id="SSF54001">
    <property type="entry name" value="Cysteine proteinases"/>
    <property type="match status" value="1"/>
</dbReference>
<dbReference type="InterPro" id="IPR001607">
    <property type="entry name" value="Znf_UBP"/>
</dbReference>
<sequence length="454" mass="52011">MVCQHINQVFQNEKTRDGVLKTCNMIRFIVNHSDYKNRLLHSMRCSECFEINCGSTFMCLQCGICGCWNKQHFKMHSKKVGHIFGINSSNSLLFCFKCNDYIGENEMLINSMLMKYWDDVSIKSEIPFVDRRDGLCGLVNMGSTCFMSSIIQTLVHNPYILKHFMDQEHAIKCDLQGSSSCISCALDQIIQNFYGTPSSDDSAAQQQGFIDMLTCSWKINKNLAGYSQQDAHEFWQFFLNQLHADYVRTTGKNTTKVLQCKCIAHSSFEGCLRSSIYCSDCRDDGKTTFDPMMDLSLNIKNKRTLSECLKSFHKGEQLTDFNYNCHKCGSTHNPIKQLTIAKLPPVLVLQLKRFEHLMNGNSIKINDSVEFPIYLNMSPFLHAVEETRVPDVVYELIAVISHEGSVNQGHYTSMCKIPGGQWFKFNDSMVVTISEEDVLKQQAYLLFYVIRHVH</sequence>
<dbReference type="Pfam" id="PF02148">
    <property type="entry name" value="zf-UBP"/>
    <property type="match status" value="1"/>
</dbReference>
<evidence type="ECO:0000256" key="3">
    <source>
        <dbReference type="ARBA" id="ARBA00022670"/>
    </source>
</evidence>
<reference evidence="19" key="1">
    <citation type="submission" date="2016-03" db="EMBL/GenBank/DDBJ databases">
        <authorList>
            <person name="Devillers H."/>
        </authorList>
    </citation>
    <scope>NUCLEOTIDE SEQUENCE [LARGE SCALE GENOMIC DNA]</scope>
</reference>
<evidence type="ECO:0000256" key="15">
    <source>
        <dbReference type="RuleBase" id="RU366025"/>
    </source>
</evidence>
<keyword evidence="7 15" id="KW-0378">Hydrolase</keyword>
<dbReference type="InterPro" id="IPR038765">
    <property type="entry name" value="Papain-like_cys_pep_sf"/>
</dbReference>
<evidence type="ECO:0000256" key="1">
    <source>
        <dbReference type="ARBA" id="ARBA00000707"/>
    </source>
</evidence>
<evidence type="ECO:0000256" key="4">
    <source>
        <dbReference type="ARBA" id="ARBA00022723"/>
    </source>
</evidence>
<keyword evidence="5 14" id="KW-0863">Zinc-finger</keyword>
<keyword evidence="10" id="KW-0805">Transcription regulation</keyword>
<evidence type="ECO:0000313" key="18">
    <source>
        <dbReference type="EMBL" id="SCW01745.1"/>
    </source>
</evidence>
<dbReference type="PROSITE" id="PS00973">
    <property type="entry name" value="USP_2"/>
    <property type="match status" value="1"/>
</dbReference>
<evidence type="ECO:0000259" key="16">
    <source>
        <dbReference type="PROSITE" id="PS50235"/>
    </source>
</evidence>
<evidence type="ECO:0000256" key="13">
    <source>
        <dbReference type="ARBA" id="ARBA00038490"/>
    </source>
</evidence>
<dbReference type="GO" id="GO:0016579">
    <property type="term" value="P:protein deubiquitination"/>
    <property type="evidence" value="ECO:0007669"/>
    <property type="project" value="InterPro"/>
</dbReference>
<accession>A0A1G4MDA0</accession>
<dbReference type="PROSITE" id="PS00972">
    <property type="entry name" value="USP_1"/>
    <property type="match status" value="1"/>
</dbReference>
<dbReference type="PANTHER" id="PTHR21646:SF33">
    <property type="entry name" value="UBIQUITIN CARBOXYL-TERMINAL HYDROLASE 22"/>
    <property type="match status" value="1"/>
</dbReference>
<evidence type="ECO:0000256" key="2">
    <source>
        <dbReference type="ARBA" id="ARBA00004123"/>
    </source>
</evidence>
<evidence type="ECO:0000256" key="5">
    <source>
        <dbReference type="ARBA" id="ARBA00022771"/>
    </source>
</evidence>
<name>A0A1G4MDA0_LACFM</name>
<dbReference type="OMA" id="KSHNFWL"/>
<evidence type="ECO:0000256" key="6">
    <source>
        <dbReference type="ARBA" id="ARBA00022786"/>
    </source>
</evidence>
<keyword evidence="6 15" id="KW-0833">Ubl conjugation pathway</keyword>
<feature type="domain" description="USP" evidence="16">
    <location>
        <begin position="136"/>
        <end position="451"/>
    </location>
</feature>
<keyword evidence="12" id="KW-0539">Nucleus</keyword>
<dbReference type="SMART" id="SM00290">
    <property type="entry name" value="ZnF_UBP"/>
    <property type="match status" value="1"/>
</dbReference>
<evidence type="ECO:0000256" key="14">
    <source>
        <dbReference type="PROSITE-ProRule" id="PRU00502"/>
    </source>
</evidence>
<dbReference type="GO" id="GO:0004843">
    <property type="term" value="F:cysteine-type deubiquitinase activity"/>
    <property type="evidence" value="ECO:0007669"/>
    <property type="project" value="UniProtKB-UniRule"/>
</dbReference>
<comment type="subcellular location">
    <subcellularLocation>
        <location evidence="2">Nucleus</location>
    </subcellularLocation>
</comment>
<keyword evidence="4" id="KW-0479">Metal-binding</keyword>
<evidence type="ECO:0000256" key="8">
    <source>
        <dbReference type="ARBA" id="ARBA00022807"/>
    </source>
</evidence>
<dbReference type="OrthoDB" id="289038at2759"/>
<keyword evidence="8 15" id="KW-0788">Thiol protease</keyword>
<feature type="domain" description="UBP-type" evidence="17">
    <location>
        <begin position="1"/>
        <end position="121"/>
    </location>
</feature>
<dbReference type="Pfam" id="PF00443">
    <property type="entry name" value="UCH"/>
    <property type="match status" value="1"/>
</dbReference>
<comment type="catalytic activity">
    <reaction evidence="1 15">
        <text>Thiol-dependent hydrolysis of ester, thioester, amide, peptide and isopeptide bonds formed by the C-terminal Gly of ubiquitin (a 76-residue protein attached to proteins as an intracellular targeting signal).</text>
        <dbReference type="EC" id="3.4.19.12"/>
    </reaction>
</comment>
<evidence type="ECO:0000256" key="7">
    <source>
        <dbReference type="ARBA" id="ARBA00022801"/>
    </source>
</evidence>
<keyword evidence="3 15" id="KW-0645">Protease</keyword>
<evidence type="ECO:0000256" key="11">
    <source>
        <dbReference type="ARBA" id="ARBA00023163"/>
    </source>
</evidence>
<keyword evidence="11" id="KW-0804">Transcription</keyword>
<gene>
    <name evidence="18" type="ORF">LAFE_0E06326G</name>
</gene>
<dbReference type="Proteomes" id="UP000190831">
    <property type="component" value="Chromosome E"/>
</dbReference>
<dbReference type="STRING" id="4955.A0A1G4MDA0"/>
<dbReference type="GO" id="GO:0008270">
    <property type="term" value="F:zinc ion binding"/>
    <property type="evidence" value="ECO:0007669"/>
    <property type="project" value="UniProtKB-KW"/>
</dbReference>
<evidence type="ECO:0000256" key="10">
    <source>
        <dbReference type="ARBA" id="ARBA00023015"/>
    </source>
</evidence>
<dbReference type="InterPro" id="IPR013083">
    <property type="entry name" value="Znf_RING/FYVE/PHD"/>
</dbReference>
<dbReference type="InterPro" id="IPR050185">
    <property type="entry name" value="Ub_carboxyl-term_hydrolase"/>
</dbReference>
<dbReference type="PANTHER" id="PTHR21646">
    <property type="entry name" value="UBIQUITIN CARBOXYL-TERMINAL HYDROLASE"/>
    <property type="match status" value="1"/>
</dbReference>
<keyword evidence="19" id="KW-1185">Reference proteome</keyword>
<dbReference type="EC" id="3.4.19.12" evidence="15"/>
<dbReference type="EMBL" id="LT598488">
    <property type="protein sequence ID" value="SCW01745.1"/>
    <property type="molecule type" value="Genomic_DNA"/>
</dbReference>
<evidence type="ECO:0000259" key="17">
    <source>
        <dbReference type="PROSITE" id="PS50271"/>
    </source>
</evidence>
<comment type="similarity">
    <text evidence="13">Belongs to the peptidase C19 family. UBP8 subfamily.</text>
</comment>
<organism evidence="18 19">
    <name type="scientific">Lachancea fermentati</name>
    <name type="common">Zygosaccharomyces fermentati</name>
    <dbReference type="NCBI Taxonomy" id="4955"/>
    <lineage>
        <taxon>Eukaryota</taxon>
        <taxon>Fungi</taxon>
        <taxon>Dikarya</taxon>
        <taxon>Ascomycota</taxon>
        <taxon>Saccharomycotina</taxon>
        <taxon>Saccharomycetes</taxon>
        <taxon>Saccharomycetales</taxon>
        <taxon>Saccharomycetaceae</taxon>
        <taxon>Lachancea</taxon>
    </lineage>
</organism>
<dbReference type="PROSITE" id="PS50271">
    <property type="entry name" value="ZF_UBP"/>
    <property type="match status" value="1"/>
</dbReference>
<dbReference type="InterPro" id="IPR001394">
    <property type="entry name" value="Peptidase_C19_UCH"/>
</dbReference>
<protein>
    <recommendedName>
        <fullName evidence="15">Ubiquitin carboxyl-terminal hydrolase</fullName>
        <ecNumber evidence="15">3.4.19.12</ecNumber>
    </recommendedName>
</protein>
<dbReference type="Gene3D" id="3.90.70.10">
    <property type="entry name" value="Cysteine proteinases"/>
    <property type="match status" value="1"/>
</dbReference>
<dbReference type="InterPro" id="IPR018200">
    <property type="entry name" value="USP_CS"/>
</dbReference>
<dbReference type="Gene3D" id="3.30.40.10">
    <property type="entry name" value="Zinc/RING finger domain, C3HC4 (zinc finger)"/>
    <property type="match status" value="1"/>
</dbReference>
<evidence type="ECO:0000256" key="9">
    <source>
        <dbReference type="ARBA" id="ARBA00022833"/>
    </source>
</evidence>
<dbReference type="PROSITE" id="PS50235">
    <property type="entry name" value="USP_3"/>
    <property type="match status" value="1"/>
</dbReference>
<keyword evidence="9" id="KW-0862">Zinc</keyword>
<evidence type="ECO:0000256" key="12">
    <source>
        <dbReference type="ARBA" id="ARBA00023242"/>
    </source>
</evidence>